<protein>
    <submittedName>
        <fullName evidence="6">DNA-binding MarR family transcriptional regulator</fullName>
    </submittedName>
    <submittedName>
        <fullName evidence="5">Transcriptional regulator SlyA</fullName>
    </submittedName>
</protein>
<dbReference type="InterPro" id="IPR036388">
    <property type="entry name" value="WH-like_DNA-bd_sf"/>
</dbReference>
<accession>A0A2L1CAQ3</accession>
<evidence type="ECO:0000313" key="12">
    <source>
        <dbReference type="Proteomes" id="UP000590564"/>
    </source>
</evidence>
<evidence type="ECO:0000313" key="8">
    <source>
        <dbReference type="EMBL" id="MBB6497830.1"/>
    </source>
</evidence>
<name>A0A2L1CAQ3_METMI</name>
<dbReference type="GO" id="GO:0003700">
    <property type="term" value="F:DNA-binding transcription factor activity"/>
    <property type="evidence" value="ECO:0007669"/>
    <property type="project" value="InterPro"/>
</dbReference>
<dbReference type="PANTHER" id="PTHR42756:SF1">
    <property type="entry name" value="TRANSCRIPTIONAL REPRESSOR OF EMRAB OPERON"/>
    <property type="match status" value="1"/>
</dbReference>
<keyword evidence="1" id="KW-0805">Transcription regulation</keyword>
<dbReference type="Proteomes" id="UP000571751">
    <property type="component" value="Unassembled WGS sequence"/>
</dbReference>
<dbReference type="InterPro" id="IPR036390">
    <property type="entry name" value="WH_DNA-bd_sf"/>
</dbReference>
<dbReference type="EMBL" id="JACDUP010000002">
    <property type="protein sequence ID" value="MBA2868905.1"/>
    <property type="molecule type" value="Genomic_DNA"/>
</dbReference>
<evidence type="ECO:0000256" key="2">
    <source>
        <dbReference type="ARBA" id="ARBA00023125"/>
    </source>
</evidence>
<feature type="domain" description="HTH marR-type" evidence="4">
    <location>
        <begin position="1"/>
        <end position="139"/>
    </location>
</feature>
<dbReference type="PANTHER" id="PTHR42756">
    <property type="entry name" value="TRANSCRIPTIONAL REGULATOR, MARR"/>
    <property type="match status" value="1"/>
</dbReference>
<dbReference type="Proteomes" id="UP000590564">
    <property type="component" value="Unassembled WGS sequence"/>
</dbReference>
<evidence type="ECO:0000313" key="9">
    <source>
        <dbReference type="Proteomes" id="UP000239462"/>
    </source>
</evidence>
<dbReference type="SUPFAM" id="SSF46785">
    <property type="entry name" value="Winged helix' DNA-binding domain"/>
    <property type="match status" value="1"/>
</dbReference>
<proteinExistence type="predicted"/>
<dbReference type="AlphaFoldDB" id="A0A2L1CAQ3"/>
<keyword evidence="3" id="KW-0804">Transcription</keyword>
<dbReference type="KEGG" id="mmad:MMJJ_05390"/>
<evidence type="ECO:0000313" key="6">
    <source>
        <dbReference type="EMBL" id="MBA2868905.1"/>
    </source>
</evidence>
<reference evidence="9" key="1">
    <citation type="journal article" date="2018" name="Genome Announc.">
        <title>Complete Genome Sequence of the Methanococcus maripaludis Type Strain JJ (DSM 2067), a Model for Selenoprotein Synthesis in Archaea.</title>
        <authorList>
            <person name="Poehlein A."/>
            <person name="Heym D."/>
            <person name="Quitzke V."/>
            <person name="Fersch J."/>
            <person name="Daniel R."/>
            <person name="Rother M."/>
        </authorList>
    </citation>
    <scope>NUCLEOTIDE SEQUENCE [LARGE SCALE GENOMIC DNA]</scope>
    <source>
        <strain evidence="9">DSM 2067</strain>
    </source>
</reference>
<dbReference type="Proteomes" id="UP000239462">
    <property type="component" value="Chromosome"/>
</dbReference>
<dbReference type="GeneID" id="36101630"/>
<dbReference type="Gene3D" id="1.10.10.10">
    <property type="entry name" value="Winged helix-like DNA-binding domain superfamily/Winged helix DNA-binding domain"/>
    <property type="match status" value="1"/>
</dbReference>
<dbReference type="PROSITE" id="PS01117">
    <property type="entry name" value="HTH_MARR_1"/>
    <property type="match status" value="1"/>
</dbReference>
<dbReference type="EMBL" id="JACHED010000007">
    <property type="protein sequence ID" value="MBB6497830.1"/>
    <property type="molecule type" value="Genomic_DNA"/>
</dbReference>
<dbReference type="Pfam" id="PF01047">
    <property type="entry name" value="MarR"/>
    <property type="match status" value="1"/>
</dbReference>
<evidence type="ECO:0000313" key="5">
    <source>
        <dbReference type="EMBL" id="AVB75956.1"/>
    </source>
</evidence>
<dbReference type="InterPro" id="IPR000835">
    <property type="entry name" value="HTH_MarR-typ"/>
</dbReference>
<gene>
    <name evidence="7" type="ORF">HNP92_002005</name>
    <name evidence="6" type="ORF">HNP95_001084</name>
    <name evidence="8" type="ORF">HNP96_001891</name>
    <name evidence="5" type="ORF">MMJJ_05390</name>
</gene>
<reference evidence="5" key="2">
    <citation type="submission" date="2018-02" db="EMBL/GenBank/DDBJ databases">
        <title>Complete genome sequence of the Methanococcus maripaludis type strain JJ (DSM 2067), a model for selenoprotein synthesis in Archaea.</title>
        <authorList>
            <person name="Poehlein A."/>
            <person name="Heym D."/>
            <person name="Quitzke V."/>
            <person name="Fersch J."/>
            <person name="Daniel R."/>
            <person name="Rother M."/>
        </authorList>
    </citation>
    <scope>NUCLEOTIDE SEQUENCE [LARGE SCALE GENOMIC DNA]</scope>
    <source>
        <strain evidence="5">DSM 2067</strain>
    </source>
</reference>
<evidence type="ECO:0000313" key="11">
    <source>
        <dbReference type="Proteomes" id="UP000571751"/>
    </source>
</evidence>
<evidence type="ECO:0000259" key="4">
    <source>
        <dbReference type="PROSITE" id="PS50995"/>
    </source>
</evidence>
<dbReference type="InterPro" id="IPR023187">
    <property type="entry name" value="Tscrpt_reg_MarR-type_CS"/>
</dbReference>
<reference evidence="10 12" key="3">
    <citation type="submission" date="2020-08" db="EMBL/GenBank/DDBJ databases">
        <title>Genomic Encyclopedia of Type Strains, Phase IV (KMG-V): Genome sequencing to study the core and pangenomes of soil and plant-associated prokaryotes.</title>
        <authorList>
            <person name="Whitman W."/>
        </authorList>
    </citation>
    <scope>NUCLEOTIDE SEQUENCE [LARGE SCALE GENOMIC DNA]</scope>
    <source>
        <strain evidence="7 10">C11</strain>
        <strain evidence="6 11">C14</strain>
        <strain evidence="8 12">D1</strain>
    </source>
</reference>
<dbReference type="EMBL" id="CP026606">
    <property type="protein sequence ID" value="AVB75956.1"/>
    <property type="molecule type" value="Genomic_DNA"/>
</dbReference>
<evidence type="ECO:0000256" key="3">
    <source>
        <dbReference type="ARBA" id="ARBA00023163"/>
    </source>
</evidence>
<evidence type="ECO:0000313" key="10">
    <source>
        <dbReference type="Proteomes" id="UP000536195"/>
    </source>
</evidence>
<dbReference type="SMART" id="SM00347">
    <property type="entry name" value="HTH_MARR"/>
    <property type="match status" value="1"/>
</dbReference>
<dbReference type="Proteomes" id="UP000536195">
    <property type="component" value="Unassembled WGS sequence"/>
</dbReference>
<dbReference type="RefSeq" id="WP_244901555.1">
    <property type="nucleotide sequence ID" value="NZ_CP026606.1"/>
</dbReference>
<dbReference type="PRINTS" id="PR00598">
    <property type="entry name" value="HTHMARR"/>
</dbReference>
<evidence type="ECO:0000256" key="1">
    <source>
        <dbReference type="ARBA" id="ARBA00023015"/>
    </source>
</evidence>
<dbReference type="GO" id="GO:0003677">
    <property type="term" value="F:DNA binding"/>
    <property type="evidence" value="ECO:0007669"/>
    <property type="project" value="UniProtKB-KW"/>
</dbReference>
<dbReference type="PROSITE" id="PS50995">
    <property type="entry name" value="HTH_MARR_2"/>
    <property type="match status" value="1"/>
</dbReference>
<dbReference type="EMBL" id="JACHEC010000007">
    <property type="protein sequence ID" value="MBB6402680.1"/>
    <property type="molecule type" value="Genomic_DNA"/>
</dbReference>
<keyword evidence="2 6" id="KW-0238">DNA-binding</keyword>
<organism evidence="5 9">
    <name type="scientific">Methanococcus maripaludis</name>
    <name type="common">Methanococcus deltae</name>
    <dbReference type="NCBI Taxonomy" id="39152"/>
    <lineage>
        <taxon>Archaea</taxon>
        <taxon>Methanobacteriati</taxon>
        <taxon>Methanobacteriota</taxon>
        <taxon>Methanomada group</taxon>
        <taxon>Methanococci</taxon>
        <taxon>Methanococcales</taxon>
        <taxon>Methanococcaceae</taxon>
        <taxon>Methanococcus</taxon>
    </lineage>
</organism>
<sequence>MELVKDTCKIWEYMYAVSRDYLYQGISKKEFLEISISDKFYLEAVYYMENPKISEIAEKLNYTNTAITNTTKKLEKKGYVKRIKSEEDKREVRVELTKKGNYLFLWKEEMHIITVKEIKELLNPEEFENFKYLIGKISKDFENKLDVIYDQNKNINKSDWPPII</sequence>
<evidence type="ECO:0000313" key="7">
    <source>
        <dbReference type="EMBL" id="MBB6402680.1"/>
    </source>
</evidence>